<reference evidence="1 2" key="1">
    <citation type="submission" date="2022-06" db="EMBL/GenBank/DDBJ databases">
        <title>Isolation of gut microbiota from human fecal samples.</title>
        <authorList>
            <person name="Pamer E.G."/>
            <person name="Barat B."/>
            <person name="Waligurski E."/>
            <person name="Medina S."/>
            <person name="Paddock L."/>
            <person name="Mostad J."/>
        </authorList>
    </citation>
    <scope>NUCLEOTIDE SEQUENCE [LARGE SCALE GENOMIC DNA]</scope>
    <source>
        <strain evidence="1 2">SL.3.17</strain>
    </source>
</reference>
<organism evidence="1 2">
    <name type="scientific">Anaerovorax odorimutans</name>
    <dbReference type="NCBI Taxonomy" id="109327"/>
    <lineage>
        <taxon>Bacteria</taxon>
        <taxon>Bacillati</taxon>
        <taxon>Bacillota</taxon>
        <taxon>Clostridia</taxon>
        <taxon>Peptostreptococcales</taxon>
        <taxon>Anaerovoracaceae</taxon>
        <taxon>Anaerovorax</taxon>
    </lineage>
</organism>
<keyword evidence="2" id="KW-1185">Reference proteome</keyword>
<evidence type="ECO:0000313" key="1">
    <source>
        <dbReference type="EMBL" id="MCQ4636102.1"/>
    </source>
</evidence>
<dbReference type="Proteomes" id="UP001524502">
    <property type="component" value="Unassembled WGS sequence"/>
</dbReference>
<accession>A0ABT1RLQ4</accession>
<dbReference type="EMBL" id="JANFXK010000004">
    <property type="protein sequence ID" value="MCQ4636102.1"/>
    <property type="molecule type" value="Genomic_DNA"/>
</dbReference>
<comment type="caution">
    <text evidence="1">The sequence shown here is derived from an EMBL/GenBank/DDBJ whole genome shotgun (WGS) entry which is preliminary data.</text>
</comment>
<proteinExistence type="predicted"/>
<gene>
    <name evidence="1" type="ORF">NE619_05130</name>
</gene>
<sequence length="52" mass="6372">MEQVDQLISGMDAEKLRKRIHNYARQAPEERKQLLLNFRKKTRFATQKKWIE</sequence>
<evidence type="ECO:0000313" key="2">
    <source>
        <dbReference type="Proteomes" id="UP001524502"/>
    </source>
</evidence>
<name>A0ABT1RLQ4_9FIRM</name>
<protein>
    <submittedName>
        <fullName evidence="1">Uncharacterized protein</fullName>
    </submittedName>
</protein>